<feature type="transmembrane region" description="Helical" evidence="10">
    <location>
        <begin position="295"/>
        <end position="319"/>
    </location>
</feature>
<dbReference type="InterPro" id="IPR013233">
    <property type="entry name" value="PIG-X/PBN1"/>
</dbReference>
<dbReference type="SMART" id="SM00780">
    <property type="entry name" value="PIG-X"/>
    <property type="match status" value="1"/>
</dbReference>
<organism evidence="11 12">
    <name type="scientific">Dorcoceras hygrometricum</name>
    <dbReference type="NCBI Taxonomy" id="472368"/>
    <lineage>
        <taxon>Eukaryota</taxon>
        <taxon>Viridiplantae</taxon>
        <taxon>Streptophyta</taxon>
        <taxon>Embryophyta</taxon>
        <taxon>Tracheophyta</taxon>
        <taxon>Spermatophyta</taxon>
        <taxon>Magnoliopsida</taxon>
        <taxon>eudicotyledons</taxon>
        <taxon>Gunneridae</taxon>
        <taxon>Pentapetalae</taxon>
        <taxon>asterids</taxon>
        <taxon>lamiids</taxon>
        <taxon>Lamiales</taxon>
        <taxon>Gesneriaceae</taxon>
        <taxon>Didymocarpoideae</taxon>
        <taxon>Trichosporeae</taxon>
        <taxon>Loxocarpinae</taxon>
        <taxon>Dorcoceras</taxon>
    </lineage>
</organism>
<reference evidence="11 12" key="1">
    <citation type="journal article" date="2015" name="Proc. Natl. Acad. Sci. U.S.A.">
        <title>The resurrection genome of Boea hygrometrica: A blueprint for survival of dehydration.</title>
        <authorList>
            <person name="Xiao L."/>
            <person name="Yang G."/>
            <person name="Zhang L."/>
            <person name="Yang X."/>
            <person name="Zhao S."/>
            <person name="Ji Z."/>
            <person name="Zhou Q."/>
            <person name="Hu M."/>
            <person name="Wang Y."/>
            <person name="Chen M."/>
            <person name="Xu Y."/>
            <person name="Jin H."/>
            <person name="Xiao X."/>
            <person name="Hu G."/>
            <person name="Bao F."/>
            <person name="Hu Y."/>
            <person name="Wan P."/>
            <person name="Li L."/>
            <person name="Deng X."/>
            <person name="Kuang T."/>
            <person name="Xiang C."/>
            <person name="Zhu J.K."/>
            <person name="Oliver M.J."/>
            <person name="He Y."/>
        </authorList>
    </citation>
    <scope>NUCLEOTIDE SEQUENCE [LARGE SCALE GENOMIC DNA]</scope>
    <source>
        <strain evidence="12">cv. XS01</strain>
    </source>
</reference>
<evidence type="ECO:0000256" key="1">
    <source>
        <dbReference type="ARBA" id="ARBA00004389"/>
    </source>
</evidence>
<dbReference type="GO" id="GO:0005789">
    <property type="term" value="C:endoplasmic reticulum membrane"/>
    <property type="evidence" value="ECO:0007669"/>
    <property type="project" value="UniProtKB-SubCell"/>
</dbReference>
<evidence type="ECO:0000256" key="10">
    <source>
        <dbReference type="SAM" id="Phobius"/>
    </source>
</evidence>
<accession>A0A2Z7CKR1</accession>
<keyword evidence="6" id="KW-0256">Endoplasmic reticulum</keyword>
<evidence type="ECO:0000313" key="11">
    <source>
        <dbReference type="EMBL" id="KZV45164.1"/>
    </source>
</evidence>
<sequence>MSFCFIFQIKDGATGSVSATDGVFPKFQVFGQWKLNFFLMKMNSVIVYGLIFLSIIDPGRHFAISEQIYNPEKFISKKYFEKYDTLIDSKFNSFIENEIPYYLSEVLQENNYATPTTSDLHQNIVGEGSHRRLCSYLRFNMRPEFESYLSRQSCVVVLIERLPSGVFADPFELQHLVHRGVFTGAAVFGDTNLELPSFQSNRSVVEIHMDVASKVFSRNQDELGVDIEVPLHARYQPLGLGFSRVEFGRPDVFMCCSVERNANWSCSIMPKNCGFSCYSSRLVWDIPCGVREHAAFVSIITFLSAVVAVLFIVSASVCYSDNSISYKLKHL</sequence>
<dbReference type="GO" id="GO:0006506">
    <property type="term" value="P:GPI anchor biosynthetic process"/>
    <property type="evidence" value="ECO:0007669"/>
    <property type="project" value="UniProtKB-UniPathway"/>
</dbReference>
<evidence type="ECO:0000256" key="7">
    <source>
        <dbReference type="ARBA" id="ARBA00022989"/>
    </source>
</evidence>
<keyword evidence="8 10" id="KW-0472">Membrane</keyword>
<evidence type="ECO:0000256" key="3">
    <source>
        <dbReference type="ARBA" id="ARBA00010345"/>
    </source>
</evidence>
<evidence type="ECO:0000256" key="9">
    <source>
        <dbReference type="ARBA" id="ARBA00023180"/>
    </source>
</evidence>
<evidence type="ECO:0000256" key="5">
    <source>
        <dbReference type="ARBA" id="ARBA00022692"/>
    </source>
</evidence>
<evidence type="ECO:0000256" key="6">
    <source>
        <dbReference type="ARBA" id="ARBA00022824"/>
    </source>
</evidence>
<dbReference type="PANTHER" id="PTHR28650:SF1">
    <property type="entry name" value="PHOSPHATIDYLINOSITOL-GLYCAN BIOSYNTHESIS CLASS X PROTEIN"/>
    <property type="match status" value="1"/>
</dbReference>
<evidence type="ECO:0000256" key="8">
    <source>
        <dbReference type="ARBA" id="ARBA00023136"/>
    </source>
</evidence>
<evidence type="ECO:0000256" key="4">
    <source>
        <dbReference type="ARBA" id="ARBA00022502"/>
    </source>
</evidence>
<comment type="pathway">
    <text evidence="2">Glycolipid biosynthesis; glycosylphosphatidylinositol-anchor biosynthesis.</text>
</comment>
<dbReference type="AlphaFoldDB" id="A0A2Z7CKR1"/>
<evidence type="ECO:0000313" key="12">
    <source>
        <dbReference type="Proteomes" id="UP000250235"/>
    </source>
</evidence>
<dbReference type="PANTHER" id="PTHR28650">
    <property type="entry name" value="PHOSPHATIDYLINOSITOL-GLYCAN BIOSYNTHESIS CLASS X PROTEIN"/>
    <property type="match status" value="1"/>
</dbReference>
<dbReference type="Proteomes" id="UP000250235">
    <property type="component" value="Unassembled WGS sequence"/>
</dbReference>
<dbReference type="EMBL" id="KQ996417">
    <property type="protein sequence ID" value="KZV45164.1"/>
    <property type="molecule type" value="Genomic_DNA"/>
</dbReference>
<keyword evidence="5 10" id="KW-0812">Transmembrane</keyword>
<keyword evidence="4" id="KW-0337">GPI-anchor biosynthesis</keyword>
<comment type="subcellular location">
    <subcellularLocation>
        <location evidence="1">Endoplasmic reticulum membrane</location>
        <topology evidence="1">Single-pass membrane protein</topology>
    </subcellularLocation>
</comment>
<proteinExistence type="inferred from homology"/>
<evidence type="ECO:0000256" key="2">
    <source>
        <dbReference type="ARBA" id="ARBA00004687"/>
    </source>
</evidence>
<keyword evidence="7 10" id="KW-1133">Transmembrane helix</keyword>
<name>A0A2Z7CKR1_9LAMI</name>
<dbReference type="UniPathway" id="UPA00196"/>
<dbReference type="OrthoDB" id="5546453at2759"/>
<dbReference type="InterPro" id="IPR040039">
    <property type="entry name" value="PIGX"/>
</dbReference>
<dbReference type="Pfam" id="PF08320">
    <property type="entry name" value="PIG-X"/>
    <property type="match status" value="1"/>
</dbReference>
<keyword evidence="12" id="KW-1185">Reference proteome</keyword>
<protein>
    <submittedName>
        <fullName evidence="11">Phosphatidylinositol-glycan biosynthesis class X protein-like</fullName>
    </submittedName>
</protein>
<comment type="similarity">
    <text evidence="3">Belongs to the PIGX family.</text>
</comment>
<gene>
    <name evidence="11" type="ORF">F511_11764</name>
</gene>
<keyword evidence="9" id="KW-0325">Glycoprotein</keyword>